<name>A0A0F9RIY6_9ZZZZ</name>
<feature type="transmembrane region" description="Helical" evidence="1">
    <location>
        <begin position="80"/>
        <end position="100"/>
    </location>
</feature>
<protein>
    <submittedName>
        <fullName evidence="2">Uncharacterized protein</fullName>
    </submittedName>
</protein>
<sequence>MKLMSPIYSKNLKFRFGKKGQVIGLLAYGLMTVFVAIGFLFLAFFISEINTSIQGSDEFSDEIKTSFGRTNSTLPNVLDASYALMVVLAALVLIASVLFIDTSPVFMAFSIPIFLVVILGNAIFANLIDEFGRSAALAATYDNFPMMQFFAANWVTVVVVVGFLSIIAFFGGKGGGER</sequence>
<gene>
    <name evidence="2" type="ORF">LCGC14_0588960</name>
</gene>
<feature type="transmembrane region" description="Helical" evidence="1">
    <location>
        <begin position="107"/>
        <end position="128"/>
    </location>
</feature>
<organism evidence="2">
    <name type="scientific">marine sediment metagenome</name>
    <dbReference type="NCBI Taxonomy" id="412755"/>
    <lineage>
        <taxon>unclassified sequences</taxon>
        <taxon>metagenomes</taxon>
        <taxon>ecological metagenomes</taxon>
    </lineage>
</organism>
<keyword evidence="1" id="KW-1133">Transmembrane helix</keyword>
<feature type="transmembrane region" description="Helical" evidence="1">
    <location>
        <begin position="148"/>
        <end position="170"/>
    </location>
</feature>
<evidence type="ECO:0000256" key="1">
    <source>
        <dbReference type="SAM" id="Phobius"/>
    </source>
</evidence>
<evidence type="ECO:0000313" key="2">
    <source>
        <dbReference type="EMBL" id="KKN54744.1"/>
    </source>
</evidence>
<accession>A0A0F9RIY6</accession>
<keyword evidence="1" id="KW-0812">Transmembrane</keyword>
<feature type="transmembrane region" description="Helical" evidence="1">
    <location>
        <begin position="21"/>
        <end position="46"/>
    </location>
</feature>
<keyword evidence="1" id="KW-0472">Membrane</keyword>
<dbReference type="EMBL" id="LAZR01000913">
    <property type="protein sequence ID" value="KKN54744.1"/>
    <property type="molecule type" value="Genomic_DNA"/>
</dbReference>
<comment type="caution">
    <text evidence="2">The sequence shown here is derived from an EMBL/GenBank/DDBJ whole genome shotgun (WGS) entry which is preliminary data.</text>
</comment>
<proteinExistence type="predicted"/>
<dbReference type="AlphaFoldDB" id="A0A0F9RIY6"/>
<reference evidence="2" key="1">
    <citation type="journal article" date="2015" name="Nature">
        <title>Complex archaea that bridge the gap between prokaryotes and eukaryotes.</title>
        <authorList>
            <person name="Spang A."/>
            <person name="Saw J.H."/>
            <person name="Jorgensen S.L."/>
            <person name="Zaremba-Niedzwiedzka K."/>
            <person name="Martijn J."/>
            <person name="Lind A.E."/>
            <person name="van Eijk R."/>
            <person name="Schleper C."/>
            <person name="Guy L."/>
            <person name="Ettema T.J."/>
        </authorList>
    </citation>
    <scope>NUCLEOTIDE SEQUENCE</scope>
</reference>